<keyword evidence="1" id="KW-0175">Coiled coil</keyword>
<dbReference type="Pfam" id="PF06013">
    <property type="entry name" value="WXG100"/>
    <property type="match status" value="1"/>
</dbReference>
<dbReference type="SUPFAM" id="SSF140453">
    <property type="entry name" value="EsxAB dimer-like"/>
    <property type="match status" value="1"/>
</dbReference>
<organism evidence="2 3">
    <name type="scientific">Nocardioides kongjuensis</name>
    <dbReference type="NCBI Taxonomy" id="349522"/>
    <lineage>
        <taxon>Bacteria</taxon>
        <taxon>Bacillati</taxon>
        <taxon>Actinomycetota</taxon>
        <taxon>Actinomycetes</taxon>
        <taxon>Propionibacteriales</taxon>
        <taxon>Nocardioidaceae</taxon>
        <taxon>Nocardioides</taxon>
    </lineage>
</organism>
<comment type="caution">
    <text evidence="2">The sequence shown here is derived from an EMBL/GenBank/DDBJ whole genome shotgun (WGS) entry which is preliminary data.</text>
</comment>
<proteinExistence type="predicted"/>
<dbReference type="EMBL" id="JACCBF010000001">
    <property type="protein sequence ID" value="NYD32899.1"/>
    <property type="molecule type" value="Genomic_DNA"/>
</dbReference>
<dbReference type="AlphaFoldDB" id="A0A852RQD1"/>
<dbReference type="Gene3D" id="1.10.287.1060">
    <property type="entry name" value="ESAT-6-like"/>
    <property type="match status" value="1"/>
</dbReference>
<gene>
    <name evidence="2" type="ORF">BJ958_004445</name>
</gene>
<evidence type="ECO:0000313" key="3">
    <source>
        <dbReference type="Proteomes" id="UP000582231"/>
    </source>
</evidence>
<protein>
    <submittedName>
        <fullName evidence="2">WXG100 family type VII secretion target</fullName>
    </submittedName>
</protein>
<reference evidence="2 3" key="1">
    <citation type="submission" date="2020-07" db="EMBL/GenBank/DDBJ databases">
        <title>Sequencing the genomes of 1000 actinobacteria strains.</title>
        <authorList>
            <person name="Klenk H.-P."/>
        </authorList>
    </citation>
    <scope>NUCLEOTIDE SEQUENCE [LARGE SCALE GENOMIC DNA]</scope>
    <source>
        <strain evidence="2 3">DSM 19082</strain>
    </source>
</reference>
<name>A0A852RQD1_9ACTN</name>
<evidence type="ECO:0000313" key="2">
    <source>
        <dbReference type="EMBL" id="NYD32899.1"/>
    </source>
</evidence>
<dbReference type="Proteomes" id="UP000582231">
    <property type="component" value="Unassembled WGS sequence"/>
</dbReference>
<sequence length="104" mass="11699">MTGTNYGALDGLRVKHGELDAAAQQMYEVAKAMNARLDQLESDASQYVQTWAPDSAQRQSYDQAKLAWDWAMKELLDLLDGVSKTTYQSNADYMQADKRGANRF</sequence>
<dbReference type="InterPro" id="IPR010310">
    <property type="entry name" value="T7SS_ESAT-6-like"/>
</dbReference>
<keyword evidence="3" id="KW-1185">Reference proteome</keyword>
<accession>A0A852RQD1</accession>
<evidence type="ECO:0000256" key="1">
    <source>
        <dbReference type="SAM" id="Coils"/>
    </source>
</evidence>
<dbReference type="InterPro" id="IPR036689">
    <property type="entry name" value="ESAT-6-like_sf"/>
</dbReference>
<dbReference type="RefSeq" id="WP_179729014.1">
    <property type="nucleotide sequence ID" value="NZ_BAABEF010000001.1"/>
</dbReference>
<feature type="coiled-coil region" evidence="1">
    <location>
        <begin position="23"/>
        <end position="50"/>
    </location>
</feature>